<name>A0AAU3I5Z2_9ACTN</name>
<organism evidence="2">
    <name type="scientific">Streptomyces sp. NBC_01393</name>
    <dbReference type="NCBI Taxonomy" id="2903851"/>
    <lineage>
        <taxon>Bacteria</taxon>
        <taxon>Bacillati</taxon>
        <taxon>Actinomycetota</taxon>
        <taxon>Actinomycetes</taxon>
        <taxon>Kitasatosporales</taxon>
        <taxon>Streptomycetaceae</taxon>
        <taxon>Streptomyces</taxon>
    </lineage>
</organism>
<protein>
    <submittedName>
        <fullName evidence="2">Uncharacterized protein</fullName>
    </submittedName>
</protein>
<accession>A0AAU3I5Z2</accession>
<dbReference type="EMBL" id="CP109546">
    <property type="protein sequence ID" value="WTZ13281.1"/>
    <property type="molecule type" value="Genomic_DNA"/>
</dbReference>
<evidence type="ECO:0000256" key="1">
    <source>
        <dbReference type="SAM" id="MobiDB-lite"/>
    </source>
</evidence>
<reference evidence="2" key="1">
    <citation type="submission" date="2022-10" db="EMBL/GenBank/DDBJ databases">
        <title>The complete genomes of actinobacterial strains from the NBC collection.</title>
        <authorList>
            <person name="Joergensen T.S."/>
            <person name="Alvarez Arevalo M."/>
            <person name="Sterndorff E.B."/>
            <person name="Faurdal D."/>
            <person name="Vuksanovic O."/>
            <person name="Mourched A.-S."/>
            <person name="Charusanti P."/>
            <person name="Shaw S."/>
            <person name="Blin K."/>
            <person name="Weber T."/>
        </authorList>
    </citation>
    <scope>NUCLEOTIDE SEQUENCE</scope>
    <source>
        <strain evidence="2">NBC_01393</strain>
    </source>
</reference>
<proteinExistence type="predicted"/>
<feature type="region of interest" description="Disordered" evidence="1">
    <location>
        <begin position="1"/>
        <end position="23"/>
    </location>
</feature>
<dbReference type="AlphaFoldDB" id="A0AAU3I5Z2"/>
<evidence type="ECO:0000313" key="2">
    <source>
        <dbReference type="EMBL" id="WTZ13281.1"/>
    </source>
</evidence>
<sequence>MGKSTSRQPGSHPDPPEYWTTKDADNAVKRVKEATEAAGIKLPSVDRQYYTLDCPLVELGRVTPKTAFKLADSLDELGQALGELLALRDEVEVLRKEKGSDG</sequence>
<gene>
    <name evidence="2" type="ORF">OG699_38145</name>
</gene>